<evidence type="ECO:0000313" key="3">
    <source>
        <dbReference type="EMBL" id="SED11150.1"/>
    </source>
</evidence>
<evidence type="ECO:0000256" key="1">
    <source>
        <dbReference type="SAM" id="MobiDB-lite"/>
    </source>
</evidence>
<gene>
    <name evidence="3" type="ORF">SAMN04489727_6462</name>
</gene>
<dbReference type="InterPro" id="IPR003495">
    <property type="entry name" value="CobW/HypB/UreG_nucleotide-bd"/>
</dbReference>
<dbReference type="Pfam" id="PF02492">
    <property type="entry name" value="cobW"/>
    <property type="match status" value="1"/>
</dbReference>
<evidence type="ECO:0000313" key="4">
    <source>
        <dbReference type="Proteomes" id="UP000199622"/>
    </source>
</evidence>
<accession>A0A1H4Y199</accession>
<name>A0A1H4Y199_9PSEU</name>
<dbReference type="InterPro" id="IPR051927">
    <property type="entry name" value="Zn_Chap_cDPG_Synth"/>
</dbReference>
<dbReference type="PANTHER" id="PTHR43603:SF1">
    <property type="entry name" value="ZINC-REGULATED GTPASE METALLOPROTEIN ACTIVATOR 1"/>
    <property type="match status" value="1"/>
</dbReference>
<dbReference type="RefSeq" id="WP_091314415.1">
    <property type="nucleotide sequence ID" value="NZ_FNSO01000004.1"/>
</dbReference>
<dbReference type="AlphaFoldDB" id="A0A1H4Y199"/>
<dbReference type="InterPro" id="IPR027417">
    <property type="entry name" value="P-loop_NTPase"/>
</dbReference>
<sequence length="367" mass="38298">MITFLAVSGFLGAGKTTTLIATAKHLEAQGRRVAIITNDQAADLVDTQLVRSSAARGAEVTGGCFCCRFDDLLTVARELVDRHGVDTLLAEAVGSCTDLQATVIRPLRAYYGDTFAAGRLVTVVEPQRLSALRTSLALDDAESDLSYLFGKQLQEADIIAVNKLDLLTGSAAASILDRVQSSHPSATVVGYSAATGRGVETLAEQWLGGHESPDRVIDIDYDRYANAEAALAWLNQSLVVGSAGGFDPAAWARALLGHLSATSAENSWLIGHAKAGVQTAEGLTKSSVTEAGAEPTIDAAAVTFTTLANVTINARVACAPEQLDIAVNSAVEHALAATGTVLAESSTSPAFQPGYPRPTHRLTANSH</sequence>
<dbReference type="Proteomes" id="UP000199622">
    <property type="component" value="Unassembled WGS sequence"/>
</dbReference>
<feature type="domain" description="CobW/HypB/UreG nucleotide-binding" evidence="2">
    <location>
        <begin position="6"/>
        <end position="188"/>
    </location>
</feature>
<organism evidence="3 4">
    <name type="scientific">Amycolatopsis tolypomycina</name>
    <dbReference type="NCBI Taxonomy" id="208445"/>
    <lineage>
        <taxon>Bacteria</taxon>
        <taxon>Bacillati</taxon>
        <taxon>Actinomycetota</taxon>
        <taxon>Actinomycetes</taxon>
        <taxon>Pseudonocardiales</taxon>
        <taxon>Pseudonocardiaceae</taxon>
        <taxon>Amycolatopsis</taxon>
    </lineage>
</organism>
<dbReference type="EMBL" id="FNSO01000004">
    <property type="protein sequence ID" value="SED11150.1"/>
    <property type="molecule type" value="Genomic_DNA"/>
</dbReference>
<reference evidence="4" key="1">
    <citation type="submission" date="2016-10" db="EMBL/GenBank/DDBJ databases">
        <authorList>
            <person name="Varghese N."/>
            <person name="Submissions S."/>
        </authorList>
    </citation>
    <scope>NUCLEOTIDE SEQUENCE [LARGE SCALE GENOMIC DNA]</scope>
    <source>
        <strain evidence="4">DSM 44544</strain>
    </source>
</reference>
<dbReference type="OrthoDB" id="9808822at2"/>
<dbReference type="STRING" id="208445.SAMN04489727_6462"/>
<proteinExistence type="predicted"/>
<feature type="region of interest" description="Disordered" evidence="1">
    <location>
        <begin position="346"/>
        <end position="367"/>
    </location>
</feature>
<dbReference type="Gene3D" id="3.40.50.300">
    <property type="entry name" value="P-loop containing nucleotide triphosphate hydrolases"/>
    <property type="match status" value="1"/>
</dbReference>
<protein>
    <submittedName>
        <fullName evidence="3">GTPase, G3E family</fullName>
    </submittedName>
</protein>
<dbReference type="SUPFAM" id="SSF52540">
    <property type="entry name" value="P-loop containing nucleoside triphosphate hydrolases"/>
    <property type="match status" value="1"/>
</dbReference>
<keyword evidence="4" id="KW-1185">Reference proteome</keyword>
<evidence type="ECO:0000259" key="2">
    <source>
        <dbReference type="Pfam" id="PF02492"/>
    </source>
</evidence>
<dbReference type="PANTHER" id="PTHR43603">
    <property type="entry name" value="COBW DOMAIN-CONTAINING PROTEIN DDB_G0274527"/>
    <property type="match status" value="1"/>
</dbReference>